<dbReference type="SUPFAM" id="SSF56784">
    <property type="entry name" value="HAD-like"/>
    <property type="match status" value="1"/>
</dbReference>
<dbReference type="NCBIfam" id="TIGR01656">
    <property type="entry name" value="Histidinol-ppas"/>
    <property type="match status" value="1"/>
</dbReference>
<evidence type="ECO:0000256" key="7">
    <source>
        <dbReference type="PIRNR" id="PIRNR004682"/>
    </source>
</evidence>
<name>A0ABV4BG17_9GAMM</name>
<evidence type="ECO:0000256" key="5">
    <source>
        <dbReference type="ARBA" id="ARBA00023277"/>
    </source>
</evidence>
<accession>A0ABV4BG17</accession>
<comment type="caution">
    <text evidence="8">The sequence shown here is derived from an EMBL/GenBank/DDBJ whole genome shotgun (WGS) entry which is preliminary data.</text>
</comment>
<keyword evidence="2 7" id="KW-0963">Cytoplasm</keyword>
<keyword evidence="9" id="KW-1185">Reference proteome</keyword>
<comment type="subcellular location">
    <subcellularLocation>
        <location evidence="1 7">Cytoplasm</location>
    </subcellularLocation>
</comment>
<dbReference type="NCBIfam" id="TIGR01662">
    <property type="entry name" value="HAD-SF-IIIA"/>
    <property type="match status" value="1"/>
</dbReference>
<dbReference type="InterPro" id="IPR006549">
    <property type="entry name" value="HAD-SF_hydro_IIIA"/>
</dbReference>
<organism evidence="8 9">
    <name type="scientific">Thioalkalicoccus limnaeus</name>
    <dbReference type="NCBI Taxonomy" id="120681"/>
    <lineage>
        <taxon>Bacteria</taxon>
        <taxon>Pseudomonadati</taxon>
        <taxon>Pseudomonadota</taxon>
        <taxon>Gammaproteobacteria</taxon>
        <taxon>Chromatiales</taxon>
        <taxon>Chromatiaceae</taxon>
        <taxon>Thioalkalicoccus</taxon>
    </lineage>
</organism>
<dbReference type="Pfam" id="PF13242">
    <property type="entry name" value="Hydrolase_like"/>
    <property type="match status" value="1"/>
</dbReference>
<evidence type="ECO:0000313" key="9">
    <source>
        <dbReference type="Proteomes" id="UP001564408"/>
    </source>
</evidence>
<dbReference type="InterPro" id="IPR036412">
    <property type="entry name" value="HAD-like_sf"/>
</dbReference>
<dbReference type="PIRSF" id="PIRSF004682">
    <property type="entry name" value="GmhB"/>
    <property type="match status" value="1"/>
</dbReference>
<keyword evidence="4 7" id="KW-0378">Hydrolase</keyword>
<dbReference type="Proteomes" id="UP001564408">
    <property type="component" value="Unassembled WGS sequence"/>
</dbReference>
<evidence type="ECO:0000313" key="8">
    <source>
        <dbReference type="EMBL" id="MEY6432729.1"/>
    </source>
</evidence>
<evidence type="ECO:0000256" key="3">
    <source>
        <dbReference type="ARBA" id="ARBA00022723"/>
    </source>
</evidence>
<dbReference type="PANTHER" id="PTHR42891:SF1">
    <property type="entry name" value="D-GLYCERO-BETA-D-MANNO-HEPTOSE-1,7-BISPHOSPHATE 7-PHOSPHATASE"/>
    <property type="match status" value="1"/>
</dbReference>
<sequence length="184" mass="20149">MSGQRLVILDRDGVINEDSDAYIKGLDEWRPIPGSIEAIARLTQNEFRVAIVSNQSGLARGLLSIDDLNEIHQHLHHLLKQIGGRIDLILFCPHAPGDQCLCRKPSTGLLDELGRRFQMSLQGVPFVGDSWSDVLAARAVGARPILVETGKGRRTLTVHREDLEAVAVFPDLSTAVDKILEAGS</sequence>
<gene>
    <name evidence="8" type="primary">gmhB</name>
    <name evidence="8" type="ORF">ABC977_09960</name>
</gene>
<comment type="similarity">
    <text evidence="7">Belongs to the gmhB family.</text>
</comment>
<reference evidence="8 9" key="1">
    <citation type="submission" date="2024-05" db="EMBL/GenBank/DDBJ databases">
        <title>Genome Sequence and Characterization of the New Strain Purple Sulfur Bacterium of Genus Thioalkalicoccus.</title>
        <authorList>
            <person name="Bryantseva I.A."/>
            <person name="Kyndt J.A."/>
            <person name="Imhoff J.F."/>
        </authorList>
    </citation>
    <scope>NUCLEOTIDE SEQUENCE [LARGE SCALE GENOMIC DNA]</scope>
    <source>
        <strain evidence="8 9">Um2</strain>
    </source>
</reference>
<evidence type="ECO:0000256" key="6">
    <source>
        <dbReference type="ARBA" id="ARBA00031828"/>
    </source>
</evidence>
<dbReference type="PANTHER" id="PTHR42891">
    <property type="entry name" value="D-GLYCERO-BETA-D-MANNO-HEPTOSE-1,7-BISPHOSPHATE 7-PHOSPHATASE"/>
    <property type="match status" value="1"/>
</dbReference>
<evidence type="ECO:0000256" key="2">
    <source>
        <dbReference type="ARBA" id="ARBA00022490"/>
    </source>
</evidence>
<evidence type="ECO:0000256" key="1">
    <source>
        <dbReference type="ARBA" id="ARBA00004496"/>
    </source>
</evidence>
<keyword evidence="3" id="KW-0479">Metal-binding</keyword>
<dbReference type="CDD" id="cd07503">
    <property type="entry name" value="HAD_HisB-N"/>
    <property type="match status" value="1"/>
</dbReference>
<dbReference type="RefSeq" id="WP_369667115.1">
    <property type="nucleotide sequence ID" value="NZ_JBDKXB010000011.1"/>
</dbReference>
<dbReference type="NCBIfam" id="NF006506">
    <property type="entry name" value="PRK08942.1"/>
    <property type="match status" value="1"/>
</dbReference>
<dbReference type="EMBL" id="JBDKXB010000011">
    <property type="protein sequence ID" value="MEY6432729.1"/>
    <property type="molecule type" value="Genomic_DNA"/>
</dbReference>
<protein>
    <recommendedName>
        <fullName evidence="6 7">D,D-heptose 1,7-bisphosphate phosphatase</fullName>
        <ecNumber evidence="7">3.1.3.-</ecNumber>
    </recommendedName>
</protein>
<dbReference type="GO" id="GO:0034200">
    <property type="term" value="F:D-glycero-beta-D-manno-heptose 1,7-bisphosphate 7-phosphatase activity"/>
    <property type="evidence" value="ECO:0007669"/>
    <property type="project" value="UniProtKB-EC"/>
</dbReference>
<evidence type="ECO:0000256" key="4">
    <source>
        <dbReference type="ARBA" id="ARBA00022801"/>
    </source>
</evidence>
<dbReference type="InterPro" id="IPR006543">
    <property type="entry name" value="Histidinol-phos"/>
</dbReference>
<dbReference type="Gene3D" id="3.40.50.1000">
    <property type="entry name" value="HAD superfamily/HAD-like"/>
    <property type="match status" value="1"/>
</dbReference>
<dbReference type="InterPro" id="IPR023214">
    <property type="entry name" value="HAD_sf"/>
</dbReference>
<keyword evidence="5 7" id="KW-0119">Carbohydrate metabolism</keyword>
<dbReference type="EC" id="3.1.3.-" evidence="7"/>
<dbReference type="InterPro" id="IPR004446">
    <property type="entry name" value="Heptose_bisP_phosphatase"/>
</dbReference>
<proteinExistence type="inferred from homology"/>